<keyword evidence="6 7" id="KW-0413">Isomerase</keyword>
<dbReference type="InterPro" id="IPR011051">
    <property type="entry name" value="RmlC_Cupin_sf"/>
</dbReference>
<dbReference type="GO" id="GO:0042840">
    <property type="term" value="P:D-glucuronate catabolic process"/>
    <property type="evidence" value="ECO:0007669"/>
    <property type="project" value="TreeGrafter"/>
</dbReference>
<dbReference type="GO" id="GO:0008270">
    <property type="term" value="F:zinc ion binding"/>
    <property type="evidence" value="ECO:0007669"/>
    <property type="project" value="UniProtKB-UniRule"/>
</dbReference>
<dbReference type="PANTHER" id="PTHR38461">
    <property type="entry name" value="4-DEOXY-L-THREO-5-HEXOSULOSE-URONATE KETOL-ISOMERASE"/>
    <property type="match status" value="1"/>
</dbReference>
<accession>A0A433X7J2</accession>
<evidence type="ECO:0000313" key="8">
    <source>
        <dbReference type="EMBL" id="RUT30061.1"/>
    </source>
</evidence>
<evidence type="ECO:0000256" key="2">
    <source>
        <dbReference type="ARBA" id="ARBA00005148"/>
    </source>
</evidence>
<dbReference type="CDD" id="cd20491">
    <property type="entry name" value="cupin_KduI_C"/>
    <property type="match status" value="1"/>
</dbReference>
<keyword evidence="5 7" id="KW-0862">Zinc</keyword>
<protein>
    <recommendedName>
        <fullName evidence="7">4-deoxy-L-threo-5-hexosulose-uronate ketol-isomerase</fullName>
        <ecNumber evidence="7">5.3.1.17</ecNumber>
    </recommendedName>
    <alternativeName>
        <fullName evidence="7">5-keto-4-deoxyuronate isomerase</fullName>
    </alternativeName>
    <alternativeName>
        <fullName evidence="7">DKI isomerase</fullName>
    </alternativeName>
</protein>
<evidence type="ECO:0000256" key="1">
    <source>
        <dbReference type="ARBA" id="ARBA00000552"/>
    </source>
</evidence>
<dbReference type="GO" id="GO:0019698">
    <property type="term" value="P:D-galacturonate catabolic process"/>
    <property type="evidence" value="ECO:0007669"/>
    <property type="project" value="TreeGrafter"/>
</dbReference>
<comment type="function">
    <text evidence="7">Catalyzes the isomerization of 5-dehydro-4-deoxy-D-glucuronate to 3-deoxy-D-glycero-2,5-hexodiulosonate.</text>
</comment>
<evidence type="ECO:0000256" key="3">
    <source>
        <dbReference type="ARBA" id="ARBA00008086"/>
    </source>
</evidence>
<dbReference type="OrthoDB" id="9770644at2"/>
<dbReference type="SUPFAM" id="SSF51182">
    <property type="entry name" value="RmlC-like cupins"/>
    <property type="match status" value="1"/>
</dbReference>
<evidence type="ECO:0000256" key="4">
    <source>
        <dbReference type="ARBA" id="ARBA00022723"/>
    </source>
</evidence>
<dbReference type="EMBL" id="RZNJ01000004">
    <property type="protein sequence ID" value="RUT30061.1"/>
    <property type="molecule type" value="Genomic_DNA"/>
</dbReference>
<evidence type="ECO:0000256" key="7">
    <source>
        <dbReference type="HAMAP-Rule" id="MF_00687"/>
    </source>
</evidence>
<keyword evidence="9" id="KW-1185">Reference proteome</keyword>
<feature type="binding site" evidence="7">
    <location>
        <position position="205"/>
    </location>
    <ligand>
        <name>Zn(2+)</name>
        <dbReference type="ChEBI" id="CHEBI:29105"/>
    </ligand>
</feature>
<dbReference type="EC" id="5.3.1.17" evidence="7"/>
<dbReference type="CDD" id="cd20294">
    <property type="entry name" value="cupin_KduI_N"/>
    <property type="match status" value="1"/>
</dbReference>
<reference evidence="8 9" key="1">
    <citation type="journal article" date="2016" name="Int. J. Syst. Evol. Microbiol.">
        <title>Arsenicitalea aurantiaca gen. nov., sp. nov., a new member of the family Hyphomicrobiaceae, isolated from high-arsenic sediment.</title>
        <authorList>
            <person name="Mu Y."/>
            <person name="Zhou L."/>
            <person name="Zeng X.C."/>
            <person name="Liu L."/>
            <person name="Pan Y."/>
            <person name="Chen X."/>
            <person name="Wang J."/>
            <person name="Li S."/>
            <person name="Li W.J."/>
            <person name="Wang Y."/>
        </authorList>
    </citation>
    <scope>NUCLEOTIDE SEQUENCE [LARGE SCALE GENOMIC DNA]</scope>
    <source>
        <strain evidence="8 9">42-50</strain>
    </source>
</reference>
<feature type="binding site" evidence="7">
    <location>
        <position position="203"/>
    </location>
    <ligand>
        <name>Zn(2+)</name>
        <dbReference type="ChEBI" id="CHEBI:29105"/>
    </ligand>
</feature>
<dbReference type="Gene3D" id="2.60.120.520">
    <property type="entry name" value="pectin degrading enzyme 5-keto 4- deoxyuronate isomerase, domain 1"/>
    <property type="match status" value="1"/>
</dbReference>
<dbReference type="Pfam" id="PF04962">
    <property type="entry name" value="KduI"/>
    <property type="match status" value="1"/>
</dbReference>
<dbReference type="AlphaFoldDB" id="A0A433X7J2"/>
<sequence length="285" mass="31548">MSETSTETDYEIRFAIDPATAAAMDTRELRESFLIEDLFGPDMVGWTYTHYERLAVGSAVPVKEALRLEAIKPTGTVNFLDRRELIAVNIGGKGTITADGELFSLEHRDMAYLGMGTKDVVFASENGSAPAKFYLLSAPAHQTYKSMLISVSDAKRLDLGAPETCNERSIFQFIHPDGARTCQLVVGMTTFAAGSVWNTMPCHVHDRRAEAYLYFDLDEKARVVHLMGEPDETRHLIVANEEAILSPAWSIHSGVGTARYTFVWAMAGDNVDYTDVDPVAIEDLR</sequence>
<dbReference type="NCBIfam" id="NF002091">
    <property type="entry name" value="PRK00924.1"/>
    <property type="match status" value="1"/>
</dbReference>
<comment type="cofactor">
    <cofactor evidence="7">
        <name>Zn(2+)</name>
        <dbReference type="ChEBI" id="CHEBI:29105"/>
    </cofactor>
    <text evidence="7">Binds 1 zinc ion per subunit.</text>
</comment>
<comment type="caution">
    <text evidence="8">The sequence shown here is derived from an EMBL/GenBank/DDBJ whole genome shotgun (WGS) entry which is preliminary data.</text>
</comment>
<evidence type="ECO:0000256" key="5">
    <source>
        <dbReference type="ARBA" id="ARBA00022833"/>
    </source>
</evidence>
<dbReference type="Gene3D" id="2.60.120.10">
    <property type="entry name" value="Jelly Rolls"/>
    <property type="match status" value="1"/>
</dbReference>
<dbReference type="InterPro" id="IPR014710">
    <property type="entry name" value="RmlC-like_jellyroll"/>
</dbReference>
<dbReference type="HAMAP" id="MF_00687">
    <property type="entry name" value="KduI"/>
    <property type="match status" value="1"/>
</dbReference>
<dbReference type="PANTHER" id="PTHR38461:SF1">
    <property type="entry name" value="4-DEOXY-L-THREO-5-HEXOSULOSE-URONATE KETOL-ISOMERASE"/>
    <property type="match status" value="1"/>
</dbReference>
<feature type="binding site" evidence="7">
    <location>
        <position position="210"/>
    </location>
    <ligand>
        <name>Zn(2+)</name>
        <dbReference type="ChEBI" id="CHEBI:29105"/>
    </ligand>
</feature>
<dbReference type="GO" id="GO:0008697">
    <property type="term" value="F:4-deoxy-L-threo-5-hexosulose-uronate ketol-isomerase activity"/>
    <property type="evidence" value="ECO:0007669"/>
    <property type="project" value="UniProtKB-UniRule"/>
</dbReference>
<evidence type="ECO:0000256" key="6">
    <source>
        <dbReference type="ARBA" id="ARBA00023235"/>
    </source>
</evidence>
<keyword evidence="4 7" id="KW-0479">Metal-binding</keyword>
<dbReference type="GO" id="GO:0045490">
    <property type="term" value="P:pectin catabolic process"/>
    <property type="evidence" value="ECO:0007669"/>
    <property type="project" value="UniProtKB-UniRule"/>
</dbReference>
<comment type="catalytic activity">
    <reaction evidence="1 7">
        <text>5-dehydro-4-deoxy-D-glucuronate = 3-deoxy-D-glycero-2,5-hexodiulosonate</text>
        <dbReference type="Rhea" id="RHEA:23896"/>
        <dbReference type="ChEBI" id="CHEBI:17117"/>
        <dbReference type="ChEBI" id="CHEBI:29071"/>
        <dbReference type="EC" id="5.3.1.17"/>
    </reaction>
</comment>
<comment type="pathway">
    <text evidence="2 7">Glycan metabolism; pectin degradation; 2-dehydro-3-deoxy-D-gluconate from pectin: step 4/5.</text>
</comment>
<evidence type="ECO:0000313" key="9">
    <source>
        <dbReference type="Proteomes" id="UP000281547"/>
    </source>
</evidence>
<feature type="binding site" evidence="7">
    <location>
        <position position="252"/>
    </location>
    <ligand>
        <name>Zn(2+)</name>
        <dbReference type="ChEBI" id="CHEBI:29105"/>
    </ligand>
</feature>
<gene>
    <name evidence="7" type="primary">kduI</name>
    <name evidence="8" type="ORF">EMQ25_12070</name>
</gene>
<dbReference type="InterPro" id="IPR027449">
    <property type="entry name" value="KduI_N"/>
</dbReference>
<proteinExistence type="inferred from homology"/>
<dbReference type="Proteomes" id="UP000281547">
    <property type="component" value="Unassembled WGS sequence"/>
</dbReference>
<dbReference type="PIRSF" id="PIRSF006625">
    <property type="entry name" value="KduI"/>
    <property type="match status" value="1"/>
</dbReference>
<organism evidence="8 9">
    <name type="scientific">Arsenicitalea aurantiaca</name>
    <dbReference type="NCBI Taxonomy" id="1783274"/>
    <lineage>
        <taxon>Bacteria</taxon>
        <taxon>Pseudomonadati</taxon>
        <taxon>Pseudomonadota</taxon>
        <taxon>Alphaproteobacteria</taxon>
        <taxon>Hyphomicrobiales</taxon>
        <taxon>Devosiaceae</taxon>
        <taxon>Arsenicitalea</taxon>
    </lineage>
</organism>
<name>A0A433X7J2_9HYPH</name>
<dbReference type="UniPathway" id="UPA00545">
    <property type="reaction ID" value="UER00826"/>
</dbReference>
<comment type="similarity">
    <text evidence="3 7">Belongs to the KduI family.</text>
</comment>
<dbReference type="InterPro" id="IPR021120">
    <property type="entry name" value="KduI/IolB_isomerase"/>
</dbReference>
<dbReference type="InterPro" id="IPR007045">
    <property type="entry name" value="KduI"/>
</dbReference>